<dbReference type="Proteomes" id="UP000515728">
    <property type="component" value="Chromosome"/>
</dbReference>
<proteinExistence type="predicted"/>
<dbReference type="RefSeq" id="WP_185719060.1">
    <property type="nucleotide sequence ID" value="NZ_BAAAWI010000001.1"/>
</dbReference>
<feature type="transmembrane region" description="Helical" evidence="1">
    <location>
        <begin position="20"/>
        <end position="53"/>
    </location>
</feature>
<evidence type="ECO:0000256" key="1">
    <source>
        <dbReference type="SAM" id="Phobius"/>
    </source>
</evidence>
<organism evidence="2 3">
    <name type="scientific">Pseudonocardia petroleophila</name>
    <dbReference type="NCBI Taxonomy" id="37331"/>
    <lineage>
        <taxon>Bacteria</taxon>
        <taxon>Bacillati</taxon>
        <taxon>Actinomycetota</taxon>
        <taxon>Actinomycetes</taxon>
        <taxon>Pseudonocardiales</taxon>
        <taxon>Pseudonocardiaceae</taxon>
        <taxon>Pseudonocardia</taxon>
    </lineage>
</organism>
<accession>A0A7G7MHP9</accession>
<reference evidence="2 3" key="1">
    <citation type="submission" date="2020-08" db="EMBL/GenBank/DDBJ databases">
        <authorList>
            <person name="Mo P."/>
        </authorList>
    </citation>
    <scope>NUCLEOTIDE SEQUENCE [LARGE SCALE GENOMIC DNA]</scope>
    <source>
        <strain evidence="2 3">CGMCC 4.1532</strain>
    </source>
</reference>
<dbReference type="AlphaFoldDB" id="A0A7G7MHP9"/>
<dbReference type="EMBL" id="CP060131">
    <property type="protein sequence ID" value="QNG52310.1"/>
    <property type="molecule type" value="Genomic_DNA"/>
</dbReference>
<dbReference type="KEGG" id="ppel:H6H00_30470"/>
<evidence type="ECO:0000313" key="3">
    <source>
        <dbReference type="Proteomes" id="UP000515728"/>
    </source>
</evidence>
<sequence>MAPDSPDWTVPAPLRALFWWPGAAFVLVLVAPEAAVGSIAAAGLVLVTFGALAEALRRRARAVRPEGTEVLAEYEPAGRAVA</sequence>
<protein>
    <submittedName>
        <fullName evidence="2">Uncharacterized protein</fullName>
    </submittedName>
</protein>
<keyword evidence="1" id="KW-0812">Transmembrane</keyword>
<keyword evidence="3" id="KW-1185">Reference proteome</keyword>
<evidence type="ECO:0000313" key="2">
    <source>
        <dbReference type="EMBL" id="QNG52310.1"/>
    </source>
</evidence>
<gene>
    <name evidence="2" type="ORF">H6H00_30470</name>
</gene>
<keyword evidence="1" id="KW-0472">Membrane</keyword>
<name>A0A7G7MHP9_9PSEU</name>
<keyword evidence="1" id="KW-1133">Transmembrane helix</keyword>